<organism evidence="3">
    <name type="scientific">Micromonospora sp. HUAS YX12</name>
    <dbReference type="NCBI Taxonomy" id="3156396"/>
    <lineage>
        <taxon>Bacteria</taxon>
        <taxon>Bacillati</taxon>
        <taxon>Actinomycetota</taxon>
        <taxon>Actinomycetes</taxon>
        <taxon>Micromonosporales</taxon>
        <taxon>Micromonosporaceae</taxon>
        <taxon>Micromonospora</taxon>
    </lineage>
</organism>
<keyword evidence="2" id="KW-0472">Membrane</keyword>
<evidence type="ECO:0000256" key="1">
    <source>
        <dbReference type="SAM" id="MobiDB-lite"/>
    </source>
</evidence>
<dbReference type="InterPro" id="IPR045919">
    <property type="entry name" value="DUF6338"/>
</dbReference>
<proteinExistence type="predicted"/>
<feature type="compositionally biased region" description="Polar residues" evidence="1">
    <location>
        <begin position="238"/>
        <end position="252"/>
    </location>
</feature>
<feature type="region of interest" description="Disordered" evidence="1">
    <location>
        <begin position="223"/>
        <end position="255"/>
    </location>
</feature>
<reference evidence="3" key="1">
    <citation type="submission" date="2024-06" db="EMBL/GenBank/DDBJ databases">
        <title>Micromonospora sp. strain HUAS YX12 genome sequences.</title>
        <authorList>
            <person name="Mo P."/>
        </authorList>
    </citation>
    <scope>NUCLEOTIDE SEQUENCE</scope>
    <source>
        <strain evidence="3">HUAS YX12</strain>
    </source>
</reference>
<dbReference type="EMBL" id="CP157974">
    <property type="protein sequence ID" value="XBT84044.1"/>
    <property type="molecule type" value="Genomic_DNA"/>
</dbReference>
<evidence type="ECO:0000256" key="2">
    <source>
        <dbReference type="SAM" id="Phobius"/>
    </source>
</evidence>
<accession>A0AAU7R7B5</accession>
<keyword evidence="2" id="KW-1133">Transmembrane helix</keyword>
<evidence type="ECO:0000313" key="3">
    <source>
        <dbReference type="EMBL" id="XBT84044.1"/>
    </source>
</evidence>
<keyword evidence="2" id="KW-0812">Transmembrane</keyword>
<dbReference type="AlphaFoldDB" id="A0AAU7R7B5"/>
<gene>
    <name evidence="3" type="ORF">ABIH81_11550</name>
</gene>
<sequence length="281" mass="31050">MLFVALLAPGFAYVLRHERTTPNRPFSAFRESLRVVFASVLCLATAGLLYAALRAVAPTHTVNVRGLVRDPFGYARDHHVNLAWWSISVLAAAILVGLVAADPRVVRRSRSIRRSRVLRWVTGSKRTDIETVSAWYTVMHMYDEEDPGPILVGAQLDDGSYIQGRVYTFNPAFEEKEDREILLSAPLSVRSKDGITTPLDAQFSVVSARHIVRLDVKHFPEGEDLEGRRVGPPDATRVNPSETSNGDQSVCASGSGADLPYIAVVARRVSRWRRGGRSASQ</sequence>
<protein>
    <submittedName>
        <fullName evidence="3">DUF6338 family protein</fullName>
    </submittedName>
</protein>
<feature type="transmembrane region" description="Helical" evidence="2">
    <location>
        <begin position="32"/>
        <end position="53"/>
    </location>
</feature>
<name>A0AAU7R7B5_9ACTN</name>
<dbReference type="RefSeq" id="WP_349880275.1">
    <property type="nucleotide sequence ID" value="NZ_CP157974.1"/>
</dbReference>
<feature type="transmembrane region" description="Helical" evidence="2">
    <location>
        <begin position="82"/>
        <end position="101"/>
    </location>
</feature>
<dbReference type="Pfam" id="PF19865">
    <property type="entry name" value="DUF6338"/>
    <property type="match status" value="1"/>
</dbReference>